<sequence>MTDSDVVVVGGGPAGSACAAELSGVGHAVTLVDDGRRLGSWAGESLPPGAIDLITSVFGEDVLEGHRRAYGVRSAWGSSDLGSTDFMSTPLGDGLILDRARFDEQARAQARCRGASVIAGRVQSVEADGDSWTCTLHDGRRLRSAWLVDATGRSASVASRLGARRARADRLMAQVLTASDRGDAIAGTIIESVPEGWWYSTPLPDGRRVIALLTDTDLLSADADRSARWRSALEATVHLHSAAGEISSDVEPSLHRADTSVLHPMAGERWCAIGDAAAAWDPLSSQGVVSAVLVGARAGRAIPDPAALRGLESDVHLLVSEHAALQSHFYGLERRWPDEPFWHRRQI</sequence>
<protein>
    <submittedName>
        <fullName evidence="1">Unannotated protein</fullName>
    </submittedName>
</protein>
<gene>
    <name evidence="1" type="ORF">UFOPK3772_01402</name>
</gene>
<dbReference type="InterPro" id="IPR036188">
    <property type="entry name" value="FAD/NAD-bd_sf"/>
</dbReference>
<organism evidence="1">
    <name type="scientific">freshwater metagenome</name>
    <dbReference type="NCBI Taxonomy" id="449393"/>
    <lineage>
        <taxon>unclassified sequences</taxon>
        <taxon>metagenomes</taxon>
        <taxon>ecological metagenomes</taxon>
    </lineage>
</organism>
<dbReference type="EMBL" id="CAFBNE010000039">
    <property type="protein sequence ID" value="CAB4948850.1"/>
    <property type="molecule type" value="Genomic_DNA"/>
</dbReference>
<proteinExistence type="predicted"/>
<name>A0A6J7JYU7_9ZZZZ</name>
<dbReference type="InterPro" id="IPR050816">
    <property type="entry name" value="Flavin-dep_Halogenase_NPB"/>
</dbReference>
<dbReference type="AlphaFoldDB" id="A0A6J7JYU7"/>
<reference evidence="1" key="1">
    <citation type="submission" date="2020-05" db="EMBL/GenBank/DDBJ databases">
        <authorList>
            <person name="Chiriac C."/>
            <person name="Salcher M."/>
            <person name="Ghai R."/>
            <person name="Kavagutti S V."/>
        </authorList>
    </citation>
    <scope>NUCLEOTIDE SEQUENCE</scope>
</reference>
<dbReference type="Pfam" id="PF05834">
    <property type="entry name" value="Lycopene_cycl"/>
    <property type="match status" value="1"/>
</dbReference>
<dbReference type="PANTHER" id="PTHR43747">
    <property type="entry name" value="FAD-BINDING PROTEIN"/>
    <property type="match status" value="1"/>
</dbReference>
<dbReference type="PANTHER" id="PTHR43747:SF1">
    <property type="entry name" value="SLR1998 PROTEIN"/>
    <property type="match status" value="1"/>
</dbReference>
<evidence type="ECO:0000313" key="1">
    <source>
        <dbReference type="EMBL" id="CAB4948850.1"/>
    </source>
</evidence>
<dbReference type="Gene3D" id="3.50.50.60">
    <property type="entry name" value="FAD/NAD(P)-binding domain"/>
    <property type="match status" value="1"/>
</dbReference>
<dbReference type="PRINTS" id="PR00420">
    <property type="entry name" value="RNGMNOXGNASE"/>
</dbReference>
<dbReference type="SUPFAM" id="SSF51905">
    <property type="entry name" value="FAD/NAD(P)-binding domain"/>
    <property type="match status" value="1"/>
</dbReference>
<accession>A0A6J7JYU7</accession>
<dbReference type="Gene3D" id="3.30.9.100">
    <property type="match status" value="1"/>
</dbReference>